<dbReference type="GeneID" id="68095476"/>
<feature type="transmembrane region" description="Helical" evidence="1">
    <location>
        <begin position="125"/>
        <end position="144"/>
    </location>
</feature>
<dbReference type="RefSeq" id="XP_044549865.1">
    <property type="nucleotide sequence ID" value="XM_044692504.1"/>
</dbReference>
<sequence>MIIFLSQFFSNTLKPFLIYFTLETVSTCLFSQLQSLFISSYKSSSSNTNKSTTSATHRNLNNFKTMTTVRIVFSILLLLYHVIGNGFLVYYLTEMVRHVRNSKITKETFEYDADYEMYSPLFVDLRLTSFFCLIPMIHGFGRVLQQSVISFSIMTISQKNHDLKEEHFTKQEGVKY</sequence>
<keyword evidence="3" id="KW-1185">Reference proteome</keyword>
<proteinExistence type="predicted"/>
<evidence type="ECO:0000313" key="2">
    <source>
        <dbReference type="EMBL" id="KAG2385872.1"/>
    </source>
</evidence>
<gene>
    <name evidence="2" type="ORF">C9374_003021</name>
</gene>
<organism evidence="2 3">
    <name type="scientific">Naegleria lovaniensis</name>
    <name type="common">Amoeba</name>
    <dbReference type="NCBI Taxonomy" id="51637"/>
    <lineage>
        <taxon>Eukaryota</taxon>
        <taxon>Discoba</taxon>
        <taxon>Heterolobosea</taxon>
        <taxon>Tetramitia</taxon>
        <taxon>Eutetramitia</taxon>
        <taxon>Vahlkampfiidae</taxon>
        <taxon>Naegleria</taxon>
    </lineage>
</organism>
<accession>A0AA88KPY8</accession>
<dbReference type="AlphaFoldDB" id="A0AA88KPY8"/>
<comment type="caution">
    <text evidence="2">The sequence shown here is derived from an EMBL/GenBank/DDBJ whole genome shotgun (WGS) entry which is preliminary data.</text>
</comment>
<name>A0AA88KPY8_NAELO</name>
<evidence type="ECO:0000256" key="1">
    <source>
        <dbReference type="SAM" id="Phobius"/>
    </source>
</evidence>
<protein>
    <submittedName>
        <fullName evidence="2">Uncharacterized protein</fullName>
    </submittedName>
</protein>
<evidence type="ECO:0000313" key="3">
    <source>
        <dbReference type="Proteomes" id="UP000816034"/>
    </source>
</evidence>
<reference evidence="2 3" key="1">
    <citation type="journal article" date="2018" name="BMC Genomics">
        <title>The genome of Naegleria lovaniensis, the basis for a comparative approach to unravel pathogenicity factors of the human pathogenic amoeba N. fowleri.</title>
        <authorList>
            <person name="Liechti N."/>
            <person name="Schurch N."/>
            <person name="Bruggmann R."/>
            <person name="Wittwer M."/>
        </authorList>
    </citation>
    <scope>NUCLEOTIDE SEQUENCE [LARGE SCALE GENOMIC DNA]</scope>
    <source>
        <strain evidence="2 3">ATCC 30569</strain>
    </source>
</reference>
<keyword evidence="1" id="KW-0812">Transmembrane</keyword>
<dbReference type="Proteomes" id="UP000816034">
    <property type="component" value="Unassembled WGS sequence"/>
</dbReference>
<dbReference type="EMBL" id="PYSW02000017">
    <property type="protein sequence ID" value="KAG2385872.1"/>
    <property type="molecule type" value="Genomic_DNA"/>
</dbReference>
<keyword evidence="1" id="KW-1133">Transmembrane helix</keyword>
<keyword evidence="1" id="KW-0472">Membrane</keyword>
<feature type="transmembrane region" description="Helical" evidence="1">
    <location>
        <begin position="71"/>
        <end position="92"/>
    </location>
</feature>